<evidence type="ECO:0000256" key="6">
    <source>
        <dbReference type="ARBA" id="ARBA00022989"/>
    </source>
</evidence>
<keyword evidence="14" id="KW-1185">Reference proteome</keyword>
<evidence type="ECO:0000313" key="14">
    <source>
        <dbReference type="Proteomes" id="UP000007646"/>
    </source>
</evidence>
<dbReference type="Ensembl" id="ENSLAFT00000035329.1">
    <property type="protein sequence ID" value="ENSLAFP00000027953.1"/>
    <property type="gene ID" value="ENSLAFG00000027603.1"/>
</dbReference>
<dbReference type="PANTHER" id="PTHR24062">
    <property type="entry name" value="VOMERONASAL TYPE-1 RECEPTOR"/>
    <property type="match status" value="1"/>
</dbReference>
<evidence type="ECO:0000313" key="13">
    <source>
        <dbReference type="Ensembl" id="ENSLAFP00000027953.1"/>
    </source>
</evidence>
<dbReference type="InParanoid" id="G3UJE4"/>
<keyword evidence="10 11" id="KW-0807">Transducer</keyword>
<evidence type="ECO:0000256" key="1">
    <source>
        <dbReference type="ARBA" id="ARBA00004651"/>
    </source>
</evidence>
<feature type="domain" description="G-protein coupled receptors family 1 profile" evidence="12">
    <location>
        <begin position="17"/>
        <end position="280"/>
    </location>
</feature>
<keyword evidence="6 11" id="KW-1133">Transmembrane helix</keyword>
<feature type="transmembrane region" description="Helical" evidence="11">
    <location>
        <begin position="122"/>
        <end position="144"/>
    </location>
</feature>
<keyword evidence="3 11" id="KW-1003">Cell membrane</keyword>
<dbReference type="SUPFAM" id="SSF81321">
    <property type="entry name" value="Family A G protein-coupled receptor-like"/>
    <property type="match status" value="1"/>
</dbReference>
<evidence type="ECO:0000259" key="12">
    <source>
        <dbReference type="PROSITE" id="PS50262"/>
    </source>
</evidence>
<dbReference type="GO" id="GO:0007606">
    <property type="term" value="P:sensory perception of chemical stimulus"/>
    <property type="evidence" value="ECO:0007669"/>
    <property type="project" value="UniProtKB-ARBA"/>
</dbReference>
<dbReference type="HOGENOM" id="CLU_058641_1_0_1"/>
<feature type="transmembrane region" description="Helical" evidence="11">
    <location>
        <begin position="175"/>
        <end position="201"/>
    </location>
</feature>
<feature type="transmembrane region" description="Helical" evidence="11">
    <location>
        <begin position="88"/>
        <end position="110"/>
    </location>
</feature>
<evidence type="ECO:0000256" key="9">
    <source>
        <dbReference type="ARBA" id="ARBA00023170"/>
    </source>
</evidence>
<evidence type="ECO:0000256" key="2">
    <source>
        <dbReference type="ARBA" id="ARBA00010663"/>
    </source>
</evidence>
<feature type="transmembrane region" description="Helical" evidence="11">
    <location>
        <begin position="232"/>
        <end position="254"/>
    </location>
</feature>
<evidence type="ECO:0000256" key="7">
    <source>
        <dbReference type="ARBA" id="ARBA00023040"/>
    </source>
</evidence>
<comment type="similarity">
    <text evidence="2 11">Belongs to the G-protein coupled receptor 1 family.</text>
</comment>
<dbReference type="PROSITE" id="PS50262">
    <property type="entry name" value="G_PROTEIN_RECEP_F1_2"/>
    <property type="match status" value="1"/>
</dbReference>
<dbReference type="Gene3D" id="1.20.1070.10">
    <property type="entry name" value="Rhodopsin 7-helix transmembrane proteins"/>
    <property type="match status" value="1"/>
</dbReference>
<dbReference type="eggNOG" id="ENOG502R0MZ">
    <property type="taxonomic scope" value="Eukaryota"/>
</dbReference>
<dbReference type="FunFam" id="1.20.1070.10:FF:000120">
    <property type="entry name" value="Vomeronasal type-1 receptor"/>
    <property type="match status" value="1"/>
</dbReference>
<dbReference type="Pfam" id="PF03402">
    <property type="entry name" value="V1R"/>
    <property type="match status" value="1"/>
</dbReference>
<feature type="transmembrane region" description="Helical" evidence="11">
    <location>
        <begin position="260"/>
        <end position="282"/>
    </location>
</feature>
<dbReference type="InterPro" id="IPR017452">
    <property type="entry name" value="GPCR_Rhodpsn_7TM"/>
</dbReference>
<evidence type="ECO:0000256" key="8">
    <source>
        <dbReference type="ARBA" id="ARBA00023136"/>
    </source>
</evidence>
<comment type="subcellular location">
    <subcellularLocation>
        <location evidence="1 11">Cell membrane</location>
        <topology evidence="1 11">Multi-pass membrane protein</topology>
    </subcellularLocation>
</comment>
<dbReference type="OMA" id="WSVSDAM"/>
<reference evidence="13" key="3">
    <citation type="submission" date="2025-09" db="UniProtKB">
        <authorList>
            <consortium name="Ensembl"/>
        </authorList>
    </citation>
    <scope>IDENTIFICATION</scope>
    <source>
        <strain evidence="13">Isolate ISIS603380</strain>
    </source>
</reference>
<evidence type="ECO:0000256" key="11">
    <source>
        <dbReference type="RuleBase" id="RU364061"/>
    </source>
</evidence>
<evidence type="ECO:0000256" key="10">
    <source>
        <dbReference type="ARBA" id="ARBA00023224"/>
    </source>
</evidence>
<dbReference type="AlphaFoldDB" id="G3UJE4"/>
<reference evidence="13" key="2">
    <citation type="submission" date="2025-08" db="UniProtKB">
        <authorList>
            <consortium name="Ensembl"/>
        </authorList>
    </citation>
    <scope>IDENTIFICATION</scope>
    <source>
        <strain evidence="13">Isolate ISIS603380</strain>
    </source>
</reference>
<protein>
    <recommendedName>
        <fullName evidence="11">Vomeronasal type-1 receptor</fullName>
    </recommendedName>
</protein>
<keyword evidence="5 11" id="KW-0812">Transmembrane</keyword>
<name>G3UJE4_LOXAF</name>
<feature type="transmembrane region" description="Helical" evidence="11">
    <location>
        <begin position="6"/>
        <end position="26"/>
    </location>
</feature>
<dbReference type="Proteomes" id="UP000007646">
    <property type="component" value="Unassembled WGS sequence"/>
</dbReference>
<dbReference type="GO" id="GO:0019236">
    <property type="term" value="P:response to pheromone"/>
    <property type="evidence" value="ECO:0007669"/>
    <property type="project" value="UniProtKB-KW"/>
</dbReference>
<dbReference type="InterPro" id="IPR004072">
    <property type="entry name" value="Vmron_rcpt_1"/>
</dbReference>
<organism evidence="13 14">
    <name type="scientific">Loxodonta africana</name>
    <name type="common">African elephant</name>
    <dbReference type="NCBI Taxonomy" id="9785"/>
    <lineage>
        <taxon>Eukaryota</taxon>
        <taxon>Metazoa</taxon>
        <taxon>Chordata</taxon>
        <taxon>Craniata</taxon>
        <taxon>Vertebrata</taxon>
        <taxon>Euteleostomi</taxon>
        <taxon>Mammalia</taxon>
        <taxon>Eutheria</taxon>
        <taxon>Afrotheria</taxon>
        <taxon>Proboscidea</taxon>
        <taxon>Elephantidae</taxon>
        <taxon>Loxodonta</taxon>
    </lineage>
</organism>
<accession>G3UJE4</accession>
<keyword evidence="9 11" id="KW-0675">Receptor</keyword>
<keyword evidence="4 11" id="KW-0589">Pheromone response</keyword>
<feature type="transmembrane region" description="Helical" evidence="11">
    <location>
        <begin position="46"/>
        <end position="68"/>
    </location>
</feature>
<dbReference type="GO" id="GO:0016503">
    <property type="term" value="F:pheromone receptor activity"/>
    <property type="evidence" value="ECO:0007669"/>
    <property type="project" value="InterPro"/>
</dbReference>
<keyword evidence="8 11" id="KW-0472">Membrane</keyword>
<dbReference type="GO" id="GO:0005886">
    <property type="term" value="C:plasma membrane"/>
    <property type="evidence" value="ECO:0007669"/>
    <property type="project" value="UniProtKB-SubCell"/>
</dbReference>
<evidence type="ECO:0000256" key="5">
    <source>
        <dbReference type="ARBA" id="ARBA00022692"/>
    </source>
</evidence>
<proteinExistence type="inferred from homology"/>
<sequence length="284" mass="31809">SGKVALKTISVCLIGVGTLANVFLFFHNVSPILFGPIQMLTHMILVHLAVANSLVLLSTGIPYTMAVFGFKNPLSSLGCKLAYFIHRMARSTSLCSICVLSTYQLVILISMRSGWVTIRRRASKAIGPSCYTCWMFSVLINSYIPKEISGPREMRNDTYTHNNWFCSSLGPTAGIIAFLSAMDVMFIGLVVWASGSMVLLLRRHHKKVRHIHTPNHSQKCVPETTATHTIQILVVTFVIFYTLDSICIFFVTIFLDLRVYFIHAAHILDLCFPTVSPFLLIFRD</sequence>
<evidence type="ECO:0000256" key="3">
    <source>
        <dbReference type="ARBA" id="ARBA00022475"/>
    </source>
</evidence>
<evidence type="ECO:0000256" key="4">
    <source>
        <dbReference type="ARBA" id="ARBA00022507"/>
    </source>
</evidence>
<reference evidence="13 14" key="1">
    <citation type="submission" date="2009-06" db="EMBL/GenBank/DDBJ databases">
        <title>The Genome Sequence of Loxodonta africana (African elephant).</title>
        <authorList>
            <person name="Di Palma F."/>
            <person name="Heiman D."/>
            <person name="Young S."/>
            <person name="Johnson J."/>
            <person name="Lander E.S."/>
            <person name="Lindblad-Toh K."/>
        </authorList>
    </citation>
    <scope>NUCLEOTIDE SEQUENCE [LARGE SCALE GENOMIC DNA]</scope>
    <source>
        <strain evidence="13 14">Isolate ISIS603380</strain>
    </source>
</reference>
<dbReference type="GeneTree" id="ENSGT00960000186612"/>
<keyword evidence="7 11" id="KW-0297">G-protein coupled receptor</keyword>